<evidence type="ECO:0000313" key="13">
    <source>
        <dbReference type="EMBL" id="QEH38148.1"/>
    </source>
</evidence>
<dbReference type="GO" id="GO:0036374">
    <property type="term" value="F:glutathione hydrolase activity"/>
    <property type="evidence" value="ECO:0007669"/>
    <property type="project" value="UniProtKB-UniRule"/>
</dbReference>
<evidence type="ECO:0000256" key="3">
    <source>
        <dbReference type="ARBA" id="ARBA00009381"/>
    </source>
</evidence>
<dbReference type="KEGG" id="agv:OJF2_67460"/>
<reference evidence="13 14" key="1">
    <citation type="submission" date="2019-08" db="EMBL/GenBank/DDBJ databases">
        <title>Deep-cultivation of Planctomycetes and their phenomic and genomic characterization uncovers novel biology.</title>
        <authorList>
            <person name="Wiegand S."/>
            <person name="Jogler M."/>
            <person name="Boedeker C."/>
            <person name="Pinto D."/>
            <person name="Vollmers J."/>
            <person name="Rivas-Marin E."/>
            <person name="Kohn T."/>
            <person name="Peeters S.H."/>
            <person name="Heuer A."/>
            <person name="Rast P."/>
            <person name="Oberbeckmann S."/>
            <person name="Bunk B."/>
            <person name="Jeske O."/>
            <person name="Meyerdierks A."/>
            <person name="Storesund J.E."/>
            <person name="Kallscheuer N."/>
            <person name="Luecker S."/>
            <person name="Lage O.M."/>
            <person name="Pohl T."/>
            <person name="Merkel B.J."/>
            <person name="Hornburger P."/>
            <person name="Mueller R.-W."/>
            <person name="Bruemmer F."/>
            <person name="Labrenz M."/>
            <person name="Spormann A.M."/>
            <person name="Op den Camp H."/>
            <person name="Overmann J."/>
            <person name="Amann R."/>
            <person name="Jetten M.S.M."/>
            <person name="Mascher T."/>
            <person name="Medema M.H."/>
            <person name="Devos D.P."/>
            <person name="Kaster A.-K."/>
            <person name="Ovreas L."/>
            <person name="Rohde M."/>
            <person name="Galperin M.Y."/>
            <person name="Jogler C."/>
        </authorList>
    </citation>
    <scope>NUCLEOTIDE SEQUENCE [LARGE SCALE GENOMIC DNA]</scope>
    <source>
        <strain evidence="13 14">OJF2</strain>
    </source>
</reference>
<comment type="catalytic activity">
    <reaction evidence="8 11">
        <text>an N-terminal (5-L-glutamyl)-[peptide] + an alpha-amino acid = 5-L-glutamyl amino acid + an N-terminal L-alpha-aminoacyl-[peptide]</text>
        <dbReference type="Rhea" id="RHEA:23904"/>
        <dbReference type="Rhea" id="RHEA-COMP:9780"/>
        <dbReference type="Rhea" id="RHEA-COMP:9795"/>
        <dbReference type="ChEBI" id="CHEBI:77644"/>
        <dbReference type="ChEBI" id="CHEBI:78597"/>
        <dbReference type="ChEBI" id="CHEBI:78599"/>
        <dbReference type="ChEBI" id="CHEBI:78608"/>
        <dbReference type="EC" id="2.3.2.2"/>
    </reaction>
</comment>
<dbReference type="Pfam" id="PF01019">
    <property type="entry name" value="G_glu_transpept"/>
    <property type="match status" value="1"/>
</dbReference>
<accession>A0A5B9WBU5</accession>
<keyword evidence="12" id="KW-0732">Signal</keyword>
<evidence type="ECO:0000256" key="9">
    <source>
        <dbReference type="PIRSR" id="PIRSR600101-1"/>
    </source>
</evidence>
<dbReference type="PANTHER" id="PTHR43199:SF1">
    <property type="entry name" value="GLUTATHIONE HYDROLASE PROENZYME"/>
    <property type="match status" value="1"/>
</dbReference>
<dbReference type="InterPro" id="IPR043138">
    <property type="entry name" value="GGT_lsub"/>
</dbReference>
<feature type="binding site" evidence="10">
    <location>
        <position position="481"/>
    </location>
    <ligand>
        <name>L-glutamate</name>
        <dbReference type="ChEBI" id="CHEBI:29985"/>
    </ligand>
</feature>
<dbReference type="EC" id="3.4.19.13" evidence="11"/>
<dbReference type="InterPro" id="IPR029055">
    <property type="entry name" value="Ntn_hydrolases_N"/>
</dbReference>
<feature type="signal peptide" evidence="12">
    <location>
        <begin position="1"/>
        <end position="25"/>
    </location>
</feature>
<evidence type="ECO:0000256" key="8">
    <source>
        <dbReference type="ARBA" id="ARBA00047417"/>
    </source>
</evidence>
<evidence type="ECO:0000256" key="10">
    <source>
        <dbReference type="PIRSR" id="PIRSR600101-2"/>
    </source>
</evidence>
<dbReference type="Gene3D" id="3.60.20.40">
    <property type="match status" value="1"/>
</dbReference>
<evidence type="ECO:0000256" key="5">
    <source>
        <dbReference type="ARBA" id="ARBA00022801"/>
    </source>
</evidence>
<comment type="subunit">
    <text evidence="11">This enzyme consists of two polypeptide chains, which are synthesized in precursor form from a single polypeptide.</text>
</comment>
<evidence type="ECO:0000256" key="12">
    <source>
        <dbReference type="SAM" id="SignalP"/>
    </source>
</evidence>
<dbReference type="Proteomes" id="UP000324233">
    <property type="component" value="Chromosome"/>
</dbReference>
<dbReference type="UniPathway" id="UPA00204"/>
<dbReference type="NCBIfam" id="TIGR00066">
    <property type="entry name" value="g_glut_trans"/>
    <property type="match status" value="1"/>
</dbReference>
<dbReference type="EC" id="2.3.2.2" evidence="11"/>
<feature type="binding site" evidence="10">
    <location>
        <begin position="459"/>
        <end position="460"/>
    </location>
    <ligand>
        <name>L-glutamate</name>
        <dbReference type="ChEBI" id="CHEBI:29985"/>
    </ligand>
</feature>
<dbReference type="GO" id="GO:0006750">
    <property type="term" value="P:glutathione biosynthetic process"/>
    <property type="evidence" value="ECO:0007669"/>
    <property type="project" value="UniProtKB-KW"/>
</dbReference>
<feature type="chain" id="PRO_5023143307" description="Glutathione hydrolase proenzyme" evidence="12">
    <location>
        <begin position="26"/>
        <end position="579"/>
    </location>
</feature>
<keyword evidence="14" id="KW-1185">Reference proteome</keyword>
<organism evidence="13 14">
    <name type="scientific">Aquisphaera giovannonii</name>
    <dbReference type="NCBI Taxonomy" id="406548"/>
    <lineage>
        <taxon>Bacteria</taxon>
        <taxon>Pseudomonadati</taxon>
        <taxon>Planctomycetota</taxon>
        <taxon>Planctomycetia</taxon>
        <taxon>Isosphaerales</taxon>
        <taxon>Isosphaeraceae</taxon>
        <taxon>Aquisphaera</taxon>
    </lineage>
</organism>
<gene>
    <name evidence="13" type="primary">ggt</name>
    <name evidence="13" type="ORF">OJF2_67460</name>
</gene>
<comment type="pathway">
    <text evidence="11">Sulfur metabolism; glutathione metabolism.</text>
</comment>
<evidence type="ECO:0000256" key="6">
    <source>
        <dbReference type="ARBA" id="ARBA00023145"/>
    </source>
</evidence>
<dbReference type="PANTHER" id="PTHR43199">
    <property type="entry name" value="GLUTATHIONE HYDROLASE"/>
    <property type="match status" value="1"/>
</dbReference>
<keyword evidence="7 11" id="KW-0012">Acyltransferase</keyword>
<evidence type="ECO:0000256" key="1">
    <source>
        <dbReference type="ARBA" id="ARBA00001049"/>
    </source>
</evidence>
<comment type="catalytic activity">
    <reaction evidence="2 11">
        <text>glutathione + H2O = L-cysteinylglycine + L-glutamate</text>
        <dbReference type="Rhea" id="RHEA:28807"/>
        <dbReference type="ChEBI" id="CHEBI:15377"/>
        <dbReference type="ChEBI" id="CHEBI:29985"/>
        <dbReference type="ChEBI" id="CHEBI:57925"/>
        <dbReference type="ChEBI" id="CHEBI:61694"/>
        <dbReference type="EC" id="3.4.19.13"/>
    </reaction>
</comment>
<dbReference type="PRINTS" id="PR01210">
    <property type="entry name" value="GGTRANSPTASE"/>
</dbReference>
<feature type="binding site" evidence="10">
    <location>
        <position position="99"/>
    </location>
    <ligand>
        <name>L-glutamate</name>
        <dbReference type="ChEBI" id="CHEBI:29985"/>
    </ligand>
</feature>
<evidence type="ECO:0000256" key="11">
    <source>
        <dbReference type="RuleBase" id="RU368036"/>
    </source>
</evidence>
<keyword evidence="4 11" id="KW-0808">Transferase</keyword>
<feature type="binding site" evidence="10">
    <location>
        <position position="430"/>
    </location>
    <ligand>
        <name>L-glutamate</name>
        <dbReference type="ChEBI" id="CHEBI:29985"/>
    </ligand>
</feature>
<sequence length="579" mass="61018" precursor="true">MMRPRWTRLAACAAVMGLTMGEAGASDEVFSRQAVASQEEHASEAGAEALRRGGNAVDAAIATAFALAVTLPEAGNLGGGGFLVAYLADRREVVTVDFREEAPASSTPGMYLDAAGKLLPKHRLGARAAGVPGTVRGLALAHSKWGRLAWADLVRPAARLAREGFPISAELAGALNAQLAPRKPGAEPARGPYGRLADIPSSVAAFARPDGKAWQGGDRLVQPYLAATLERIAEHGPDEFYKGKTAGLIVAYMEANGGEIRARDLEAYEAKIRPPVHTTYRGKDVYGMGPPSSGGVVLCQMLNILERYDLKADGRESPATVHRVTEAQRRAFYTRATRLADPDFVAIPVAELTSKRAADDLARTIGDRATPSASLAPFPILPAEPEHTTHLSTLDAAGNAAALTYTLEESYGSKAVVAGAGFLLNNEMGDFNLIPGRTDAAGRIGTEPNRIAPGKRMLSSMSPTLVLEGGKVRVVTGSPGGRTIPNTTLWVVLNLLEFGMPPREAVAAGRSHHQWFPDVILFEAGKWPQATLDGLAARGHSRLPTRAIGTANTIVVGEGPGPIHGVADLRRTTSAARGD</sequence>
<name>A0A5B9WBU5_9BACT</name>
<dbReference type="GO" id="GO:0103068">
    <property type="term" value="F:leukotriene C4 gamma-glutamyl transferase activity"/>
    <property type="evidence" value="ECO:0007669"/>
    <property type="project" value="UniProtKB-EC"/>
</dbReference>
<dbReference type="InterPro" id="IPR000101">
    <property type="entry name" value="GGT_peptidase"/>
</dbReference>
<protein>
    <recommendedName>
        <fullName evidence="11">Glutathione hydrolase proenzyme</fullName>
        <ecNumber evidence="11">2.3.2.2</ecNumber>
        <ecNumber evidence="11">3.4.19.13</ecNumber>
    </recommendedName>
    <component>
        <recommendedName>
            <fullName evidence="11">Glutathione hydrolase large chain</fullName>
        </recommendedName>
    </component>
    <component>
        <recommendedName>
            <fullName evidence="11">Glutathione hydrolase small chain</fullName>
        </recommendedName>
    </component>
</protein>
<comment type="similarity">
    <text evidence="3 11">Belongs to the gamma-glutamyltransferase family.</text>
</comment>
<keyword evidence="11" id="KW-0317">Glutathione biosynthesis</keyword>
<dbReference type="SUPFAM" id="SSF56235">
    <property type="entry name" value="N-terminal nucleophile aminohydrolases (Ntn hydrolases)"/>
    <property type="match status" value="1"/>
</dbReference>
<comment type="PTM">
    <text evidence="11">Cleaved by autocatalysis into a large and a small subunit.</text>
</comment>
<dbReference type="OrthoDB" id="9781342at2"/>
<evidence type="ECO:0000256" key="4">
    <source>
        <dbReference type="ARBA" id="ARBA00022679"/>
    </source>
</evidence>
<evidence type="ECO:0000256" key="2">
    <source>
        <dbReference type="ARBA" id="ARBA00001089"/>
    </source>
</evidence>
<dbReference type="Gene3D" id="1.10.246.130">
    <property type="match status" value="1"/>
</dbReference>
<dbReference type="GO" id="GO:0006751">
    <property type="term" value="P:glutathione catabolic process"/>
    <property type="evidence" value="ECO:0007669"/>
    <property type="project" value="UniProtKB-UniRule"/>
</dbReference>
<evidence type="ECO:0000256" key="7">
    <source>
        <dbReference type="ARBA" id="ARBA00023315"/>
    </source>
</evidence>
<evidence type="ECO:0000313" key="14">
    <source>
        <dbReference type="Proteomes" id="UP000324233"/>
    </source>
</evidence>
<dbReference type="InterPro" id="IPR051792">
    <property type="entry name" value="GGT_bact"/>
</dbReference>
<feature type="active site" description="Nucleophile" evidence="9">
    <location>
        <position position="388"/>
    </location>
</feature>
<dbReference type="InterPro" id="IPR043137">
    <property type="entry name" value="GGT_ssub_C"/>
</dbReference>
<proteinExistence type="inferred from homology"/>
<dbReference type="EMBL" id="CP042997">
    <property type="protein sequence ID" value="QEH38148.1"/>
    <property type="molecule type" value="Genomic_DNA"/>
</dbReference>
<dbReference type="RefSeq" id="WP_148597622.1">
    <property type="nucleotide sequence ID" value="NZ_CP042997.1"/>
</dbReference>
<keyword evidence="6 11" id="KW-0865">Zymogen</keyword>
<keyword evidence="5 11" id="KW-0378">Hydrolase</keyword>
<dbReference type="AlphaFoldDB" id="A0A5B9WBU5"/>
<comment type="catalytic activity">
    <reaction evidence="1 11">
        <text>an S-substituted glutathione + H2O = an S-substituted L-cysteinylglycine + L-glutamate</text>
        <dbReference type="Rhea" id="RHEA:59468"/>
        <dbReference type="ChEBI" id="CHEBI:15377"/>
        <dbReference type="ChEBI" id="CHEBI:29985"/>
        <dbReference type="ChEBI" id="CHEBI:90779"/>
        <dbReference type="ChEBI" id="CHEBI:143103"/>
        <dbReference type="EC" id="3.4.19.13"/>
    </reaction>
</comment>